<dbReference type="InterPro" id="IPR001387">
    <property type="entry name" value="Cro/C1-type_HTH"/>
</dbReference>
<protein>
    <submittedName>
        <fullName evidence="1">XRE family transcriptional regulator</fullName>
    </submittedName>
</protein>
<sequence>MDSDDDIARAYVMAAKLAVQDLMRREGLSRSAVADIVNTSPATVSRWLADGEPQFFDLYHYVRLCRHLRIPPAALLPPADWTGEGYQASLKYAIKLPERDLAFVLAVHRLVMETYPPAMPSKKKKAPDGA</sequence>
<keyword evidence="2" id="KW-1185">Reference proteome</keyword>
<dbReference type="CDD" id="cd00093">
    <property type="entry name" value="HTH_XRE"/>
    <property type="match status" value="1"/>
</dbReference>
<dbReference type="Proteomes" id="UP000774958">
    <property type="component" value="Unassembled WGS sequence"/>
</dbReference>
<dbReference type="Gene3D" id="1.10.260.40">
    <property type="entry name" value="lambda repressor-like DNA-binding domains"/>
    <property type="match status" value="1"/>
</dbReference>
<organism evidence="1 2">
    <name type="scientific">Aeromonas schubertii</name>
    <dbReference type="NCBI Taxonomy" id="652"/>
    <lineage>
        <taxon>Bacteria</taxon>
        <taxon>Pseudomonadati</taxon>
        <taxon>Pseudomonadota</taxon>
        <taxon>Gammaproteobacteria</taxon>
        <taxon>Aeromonadales</taxon>
        <taxon>Aeromonadaceae</taxon>
        <taxon>Aeromonas</taxon>
    </lineage>
</organism>
<dbReference type="RefSeq" id="WP_224161736.1">
    <property type="nucleotide sequence ID" value="NZ_JAIRBT010000001.1"/>
</dbReference>
<proteinExistence type="predicted"/>
<gene>
    <name evidence="1" type="ORF">LA374_00455</name>
</gene>
<reference evidence="1 2" key="1">
    <citation type="submission" date="2021-09" db="EMBL/GenBank/DDBJ databases">
        <title>Aeromonas schubertii isolated from Asian sea bass.</title>
        <authorList>
            <person name="Pinpimai K."/>
        </authorList>
    </citation>
    <scope>NUCLEOTIDE SEQUENCE [LARGE SCALE GENOMIC DNA]</scope>
    <source>
        <strain evidence="1 2">CHULA2021a</strain>
    </source>
</reference>
<comment type="caution">
    <text evidence="1">The sequence shown here is derived from an EMBL/GenBank/DDBJ whole genome shotgun (WGS) entry which is preliminary data.</text>
</comment>
<accession>A0ABS7V5M8</accession>
<dbReference type="EMBL" id="JAIRBT010000001">
    <property type="protein sequence ID" value="MBZ6064689.1"/>
    <property type="molecule type" value="Genomic_DNA"/>
</dbReference>
<dbReference type="InterPro" id="IPR010982">
    <property type="entry name" value="Lambda_DNA-bd_dom_sf"/>
</dbReference>
<evidence type="ECO:0000313" key="1">
    <source>
        <dbReference type="EMBL" id="MBZ6064689.1"/>
    </source>
</evidence>
<name>A0ABS7V5M8_9GAMM</name>
<evidence type="ECO:0000313" key="2">
    <source>
        <dbReference type="Proteomes" id="UP000774958"/>
    </source>
</evidence>
<dbReference type="SUPFAM" id="SSF47413">
    <property type="entry name" value="lambda repressor-like DNA-binding domains"/>
    <property type="match status" value="1"/>
</dbReference>